<accession>A0ABT6AWA4</accession>
<evidence type="ECO:0000313" key="1">
    <source>
        <dbReference type="EMBL" id="MDF3836902.1"/>
    </source>
</evidence>
<sequence>MITQIAPCPLCQTPAARATLPHGGGYLYFCPDCGGRFELGMIAQVRADRGEMHPDVVTSVRRLIADGKRPRVEFDVAAANNPFSVSPLPSSEDSTAGCP</sequence>
<proteinExistence type="predicted"/>
<organism evidence="1 2">
    <name type="scientific">Cupriavidus basilensis</name>
    <dbReference type="NCBI Taxonomy" id="68895"/>
    <lineage>
        <taxon>Bacteria</taxon>
        <taxon>Pseudomonadati</taxon>
        <taxon>Pseudomonadota</taxon>
        <taxon>Betaproteobacteria</taxon>
        <taxon>Burkholderiales</taxon>
        <taxon>Burkholderiaceae</taxon>
        <taxon>Cupriavidus</taxon>
    </lineage>
</organism>
<comment type="caution">
    <text evidence="1">The sequence shown here is derived from an EMBL/GenBank/DDBJ whole genome shotgun (WGS) entry which is preliminary data.</text>
</comment>
<keyword evidence="2" id="KW-1185">Reference proteome</keyword>
<gene>
    <name evidence="1" type="ORF">P3W85_28710</name>
</gene>
<dbReference type="RefSeq" id="WP_276267243.1">
    <property type="nucleotide sequence ID" value="NZ_JARJLM010000465.1"/>
</dbReference>
<reference evidence="1 2" key="1">
    <citation type="submission" date="2023-03" db="EMBL/GenBank/DDBJ databases">
        <title>Draft assemblies of triclosan tolerant bacteria isolated from returned activated sludge.</title>
        <authorList>
            <person name="Van Hamelsveld S."/>
        </authorList>
    </citation>
    <scope>NUCLEOTIDE SEQUENCE [LARGE SCALE GENOMIC DNA]</scope>
    <source>
        <strain evidence="1 2">GW210010_S58</strain>
    </source>
</reference>
<dbReference type="Proteomes" id="UP001216674">
    <property type="component" value="Unassembled WGS sequence"/>
</dbReference>
<dbReference type="EMBL" id="JARJLM010000465">
    <property type="protein sequence ID" value="MDF3836902.1"/>
    <property type="molecule type" value="Genomic_DNA"/>
</dbReference>
<protein>
    <submittedName>
        <fullName evidence="1">Uncharacterized protein</fullName>
    </submittedName>
</protein>
<name>A0ABT6AWA4_9BURK</name>
<evidence type="ECO:0000313" key="2">
    <source>
        <dbReference type="Proteomes" id="UP001216674"/>
    </source>
</evidence>